<accession>A0AAD4YRD1</accession>
<comment type="caution">
    <text evidence="2">The sequence shown here is derived from an EMBL/GenBank/DDBJ whole genome shotgun (WGS) entry which is preliminary data.</text>
</comment>
<protein>
    <recommendedName>
        <fullName evidence="1">Reverse transcriptase Ty1/copia-type domain-containing protein</fullName>
    </recommendedName>
</protein>
<dbReference type="AlphaFoldDB" id="A0AAD4YRD1"/>
<evidence type="ECO:0000313" key="3">
    <source>
        <dbReference type="Proteomes" id="UP001054821"/>
    </source>
</evidence>
<gene>
    <name evidence="2" type="ORF">L3X38_037550</name>
</gene>
<evidence type="ECO:0000259" key="1">
    <source>
        <dbReference type="Pfam" id="PF07727"/>
    </source>
</evidence>
<feature type="domain" description="Reverse transcriptase Ty1/copia-type" evidence="1">
    <location>
        <begin position="4"/>
        <end position="132"/>
    </location>
</feature>
<keyword evidence="3" id="KW-1185">Reference proteome</keyword>
<organism evidence="2 3">
    <name type="scientific">Prunus dulcis</name>
    <name type="common">Almond</name>
    <name type="synonym">Amygdalus dulcis</name>
    <dbReference type="NCBI Taxonomy" id="3755"/>
    <lineage>
        <taxon>Eukaryota</taxon>
        <taxon>Viridiplantae</taxon>
        <taxon>Streptophyta</taxon>
        <taxon>Embryophyta</taxon>
        <taxon>Tracheophyta</taxon>
        <taxon>Spermatophyta</taxon>
        <taxon>Magnoliopsida</taxon>
        <taxon>eudicotyledons</taxon>
        <taxon>Gunneridae</taxon>
        <taxon>Pentapetalae</taxon>
        <taxon>rosids</taxon>
        <taxon>fabids</taxon>
        <taxon>Rosales</taxon>
        <taxon>Rosaceae</taxon>
        <taxon>Amygdaloideae</taxon>
        <taxon>Amygdaleae</taxon>
        <taxon>Prunus</taxon>
    </lineage>
</organism>
<evidence type="ECO:0000313" key="2">
    <source>
        <dbReference type="EMBL" id="KAI5317843.1"/>
    </source>
</evidence>
<reference evidence="2 3" key="1">
    <citation type="journal article" date="2022" name="G3 (Bethesda)">
        <title>Whole-genome sequence and methylome profiling of the almond [Prunus dulcis (Mill.) D.A. Webb] cultivar 'Nonpareil'.</title>
        <authorList>
            <person name="D'Amico-Willman K.M."/>
            <person name="Ouma W.Z."/>
            <person name="Meulia T."/>
            <person name="Sideli G.M."/>
            <person name="Gradziel T.M."/>
            <person name="Fresnedo-Ramirez J."/>
        </authorList>
    </citation>
    <scope>NUCLEOTIDE SEQUENCE [LARGE SCALE GENOMIC DNA]</scope>
    <source>
        <strain evidence="2">Clone GOH B32 T37-40</strain>
    </source>
</reference>
<dbReference type="InterPro" id="IPR043502">
    <property type="entry name" value="DNA/RNA_pol_sf"/>
</dbReference>
<proteinExistence type="predicted"/>
<sequence length="233" mass="26706">MSLSPGYNVRNDASVVCKLKKALYGLKQSSRAWFGRFRRAMKKYGYEQSNANHTLFLKRKNGKLTTLIIYVNDMILTGDDLDEIGELKGYLASEFTMNDLGGLKYFLGIEVTRSEHGIFLSQRKYVLDLLKEIVSVVSRFMHNPSVRHMDAVVRILRYLKSVRGKGLMFLRHGYVKVVGYTDSDWRRKGDKRRSTSGYFTFVGGNLVTWRSKKNKVVSLSSGEAEYRAGERCL</sequence>
<dbReference type="PANTHER" id="PTHR11439:SF467">
    <property type="entry name" value="INTEGRASE CATALYTIC DOMAIN-CONTAINING PROTEIN"/>
    <property type="match status" value="1"/>
</dbReference>
<name>A0AAD4YRD1_PRUDU</name>
<dbReference type="Proteomes" id="UP001054821">
    <property type="component" value="Chromosome 7"/>
</dbReference>
<dbReference type="PANTHER" id="PTHR11439">
    <property type="entry name" value="GAG-POL-RELATED RETROTRANSPOSON"/>
    <property type="match status" value="1"/>
</dbReference>
<dbReference type="EMBL" id="JAJFAZ020000007">
    <property type="protein sequence ID" value="KAI5317843.1"/>
    <property type="molecule type" value="Genomic_DNA"/>
</dbReference>
<dbReference type="CDD" id="cd09272">
    <property type="entry name" value="RNase_HI_RT_Ty1"/>
    <property type="match status" value="1"/>
</dbReference>
<dbReference type="Pfam" id="PF07727">
    <property type="entry name" value="RVT_2"/>
    <property type="match status" value="1"/>
</dbReference>
<dbReference type="InterPro" id="IPR013103">
    <property type="entry name" value="RVT_2"/>
</dbReference>
<dbReference type="SUPFAM" id="SSF56672">
    <property type="entry name" value="DNA/RNA polymerases"/>
    <property type="match status" value="1"/>
</dbReference>